<evidence type="ECO:0000313" key="4">
    <source>
        <dbReference type="Proteomes" id="UP001282474"/>
    </source>
</evidence>
<keyword evidence="3" id="KW-0378">Hydrolase</keyword>
<dbReference type="Proteomes" id="UP001282474">
    <property type="component" value="Unassembled WGS sequence"/>
</dbReference>
<dbReference type="EMBL" id="JARAWJ010000016">
    <property type="protein sequence ID" value="MDX3039855.1"/>
    <property type="molecule type" value="Genomic_DNA"/>
</dbReference>
<evidence type="ECO:0000259" key="2">
    <source>
        <dbReference type="Pfam" id="PF12697"/>
    </source>
</evidence>
<gene>
    <name evidence="3" type="ORF">PV383_22140</name>
</gene>
<dbReference type="SUPFAM" id="SSF53474">
    <property type="entry name" value="alpha/beta-Hydrolases"/>
    <property type="match status" value="1"/>
</dbReference>
<dbReference type="InterPro" id="IPR000073">
    <property type="entry name" value="AB_hydrolase_1"/>
</dbReference>
<dbReference type="RefSeq" id="WP_045556410.1">
    <property type="nucleotide sequence ID" value="NZ_JABXWF010000007.1"/>
</dbReference>
<dbReference type="InterPro" id="IPR050266">
    <property type="entry name" value="AB_hydrolase_sf"/>
</dbReference>
<feature type="domain" description="AB hydrolase-1" evidence="2">
    <location>
        <begin position="36"/>
        <end position="272"/>
    </location>
</feature>
<dbReference type="Gene3D" id="3.40.50.1820">
    <property type="entry name" value="alpha/beta hydrolase"/>
    <property type="match status" value="1"/>
</dbReference>
<evidence type="ECO:0000313" key="3">
    <source>
        <dbReference type="EMBL" id="MDX3039855.1"/>
    </source>
</evidence>
<accession>A0ABU4MR52</accession>
<dbReference type="PANTHER" id="PTHR43798">
    <property type="entry name" value="MONOACYLGLYCEROL LIPASE"/>
    <property type="match status" value="1"/>
</dbReference>
<dbReference type="Pfam" id="PF12697">
    <property type="entry name" value="Abhydrolase_6"/>
    <property type="match status" value="1"/>
</dbReference>
<feature type="region of interest" description="Disordered" evidence="1">
    <location>
        <begin position="15"/>
        <end position="34"/>
    </location>
</feature>
<dbReference type="PRINTS" id="PR00111">
    <property type="entry name" value="ABHYDROLASE"/>
</dbReference>
<name>A0ABU4MR52_9ACTN</name>
<sequence>MERVECMVPVEAGEVWADASGPPRATGSGADEPPPVVLLHPGVGDSRVWDRVLTGADAGTGVGARAGGLGRGRYRVIRYDARGFGRSPRPGTSYTQVGDLRAVLDHFGVDRAVLVGSSMGGSTAISFALAEPERVAALGLVVPGVSGYAGLESAELTEEIGRLAKEGDLDGLVALGLGLWGGAGPSPDVEADAALRAAIPAWFTTYGHEAPPPPAFDRLGDLDLPAAVLLGEKDQPEVVRCNEEIAARIPHCRLVRLPSADHFPTLRDPDAVRHFVEDLYARLG</sequence>
<comment type="caution">
    <text evidence="3">The sequence shown here is derived from an EMBL/GenBank/DDBJ whole genome shotgun (WGS) entry which is preliminary data.</text>
</comment>
<protein>
    <submittedName>
        <fullName evidence="3">Alpha/beta hydrolase</fullName>
    </submittedName>
</protein>
<dbReference type="PANTHER" id="PTHR43798:SF33">
    <property type="entry name" value="HYDROLASE, PUTATIVE (AFU_ORTHOLOGUE AFUA_2G14860)-RELATED"/>
    <property type="match status" value="1"/>
</dbReference>
<keyword evidence="4" id="KW-1185">Reference proteome</keyword>
<evidence type="ECO:0000256" key="1">
    <source>
        <dbReference type="SAM" id="MobiDB-lite"/>
    </source>
</evidence>
<dbReference type="GO" id="GO:0016787">
    <property type="term" value="F:hydrolase activity"/>
    <property type="evidence" value="ECO:0007669"/>
    <property type="project" value="UniProtKB-KW"/>
</dbReference>
<proteinExistence type="predicted"/>
<reference evidence="3 4" key="1">
    <citation type="journal article" date="2023" name="Microb. Genom.">
        <title>Mesoterricola silvestris gen. nov., sp. nov., Mesoterricola sediminis sp. nov., Geothrix oryzae sp. nov., Geothrix edaphica sp. nov., Geothrix rubra sp. nov., and Geothrix limicola sp. nov., six novel members of Acidobacteriota isolated from soils.</title>
        <authorList>
            <person name="Weisberg A.J."/>
            <person name="Pearce E."/>
            <person name="Kramer C.G."/>
            <person name="Chang J.H."/>
            <person name="Clarke C.R."/>
        </authorList>
    </citation>
    <scope>NUCLEOTIDE SEQUENCE [LARGE SCALE GENOMIC DNA]</scope>
    <source>
        <strain evidence="3 4">NE20-4-1</strain>
    </source>
</reference>
<organism evidence="3 4">
    <name type="scientific">Streptomyces caniscabiei</name>
    <dbReference type="NCBI Taxonomy" id="2746961"/>
    <lineage>
        <taxon>Bacteria</taxon>
        <taxon>Bacillati</taxon>
        <taxon>Actinomycetota</taxon>
        <taxon>Actinomycetes</taxon>
        <taxon>Kitasatosporales</taxon>
        <taxon>Streptomycetaceae</taxon>
        <taxon>Streptomyces</taxon>
    </lineage>
</organism>
<dbReference type="InterPro" id="IPR029058">
    <property type="entry name" value="AB_hydrolase_fold"/>
</dbReference>